<gene>
    <name evidence="4" type="ORF">EGC77_00185</name>
    <name evidence="3" type="ORF">EGC80_16565</name>
</gene>
<dbReference type="Proteomes" id="UP000273778">
    <property type="component" value="Chromosome"/>
</dbReference>
<keyword evidence="1" id="KW-0732">Signal</keyword>
<name>A0A3N4EB88_9GAMM</name>
<reference evidence="4" key="3">
    <citation type="submission" date="2018-11" db="EMBL/GenBank/DDBJ databases">
        <authorList>
            <person name="Hwang Y.J."/>
            <person name="Hwang C.Y."/>
        </authorList>
    </citation>
    <scope>NUCLEOTIDE SEQUENCE</scope>
    <source>
        <strain evidence="4">R106</strain>
    </source>
</reference>
<evidence type="ECO:0000313" key="6">
    <source>
        <dbReference type="Proteomes" id="UP000278855"/>
    </source>
</evidence>
<dbReference type="InterPro" id="IPR005586">
    <property type="entry name" value="ABC_trans_aux"/>
</dbReference>
<accession>A0A3N4EB88</accession>
<dbReference type="SUPFAM" id="SSF159594">
    <property type="entry name" value="XCC0632-like"/>
    <property type="match status" value="1"/>
</dbReference>
<dbReference type="EMBL" id="RKKB01000001">
    <property type="protein sequence ID" value="RPA34167.1"/>
    <property type="molecule type" value="Genomic_DNA"/>
</dbReference>
<evidence type="ECO:0000313" key="5">
    <source>
        <dbReference type="Proteomes" id="UP000273778"/>
    </source>
</evidence>
<reference evidence="6" key="2">
    <citation type="submission" date="2018-11" db="EMBL/GenBank/DDBJ databases">
        <title>Shewanella sp. R106.</title>
        <authorList>
            <person name="Hwang Y.J."/>
            <person name="Hwang C.Y."/>
        </authorList>
    </citation>
    <scope>NUCLEOTIDE SEQUENCE [LARGE SCALE GENOMIC DNA]</scope>
    <source>
        <strain evidence="6">R106</strain>
    </source>
</reference>
<dbReference type="KEGG" id="spsr:EGC80_16565"/>
<dbReference type="Gene3D" id="3.40.50.10610">
    <property type="entry name" value="ABC-type transport auxiliary lipoprotein component"/>
    <property type="match status" value="1"/>
</dbReference>
<evidence type="ECO:0000256" key="1">
    <source>
        <dbReference type="SAM" id="SignalP"/>
    </source>
</evidence>
<dbReference type="AlphaFoldDB" id="A0A3N4EB88"/>
<dbReference type="OrthoDB" id="7064073at2"/>
<dbReference type="EMBL" id="CP034073">
    <property type="protein sequence ID" value="AZG36326.1"/>
    <property type="molecule type" value="Genomic_DNA"/>
</dbReference>
<feature type="signal peptide" evidence="1">
    <location>
        <begin position="1"/>
        <end position="25"/>
    </location>
</feature>
<organism evidence="4 6">
    <name type="scientific">Shewanella psychromarinicola</name>
    <dbReference type="NCBI Taxonomy" id="2487742"/>
    <lineage>
        <taxon>Bacteria</taxon>
        <taxon>Pseudomonadati</taxon>
        <taxon>Pseudomonadota</taxon>
        <taxon>Gammaproteobacteria</taxon>
        <taxon>Alteromonadales</taxon>
        <taxon>Shewanellaceae</taxon>
        <taxon>Shewanella</taxon>
    </lineage>
</organism>
<feature type="domain" description="ABC-type transport auxiliary lipoprotein component" evidence="2">
    <location>
        <begin position="33"/>
        <end position="189"/>
    </location>
</feature>
<dbReference type="RefSeq" id="WP_124011461.1">
    <property type="nucleotide sequence ID" value="NZ_CP034073.1"/>
</dbReference>
<keyword evidence="5" id="KW-1185">Reference proteome</keyword>
<dbReference type="Pfam" id="PF03886">
    <property type="entry name" value="ABC_trans_aux"/>
    <property type="match status" value="1"/>
</dbReference>
<feature type="chain" id="PRO_5018017759" evidence="1">
    <location>
        <begin position="26"/>
        <end position="198"/>
    </location>
</feature>
<sequence>MKFGSWSIHWGACLLALSLLFGCQSSPTKQYFVLTAIPSQIEAGSTRLDRDIGIGPVEIAEYLNFTQVVYQREDGSLQRFTNSYWAEPLDQGISRVIRLNLSQGDRSRNLILFPWRADNRPQYSIKIKIISLNRDGVNARMNANWELIDIPSNRHIERQHFAATTEAGSTAAELVNAYSYLLAQLAQEIDKSLQRLPN</sequence>
<evidence type="ECO:0000313" key="3">
    <source>
        <dbReference type="EMBL" id="AZG36326.1"/>
    </source>
</evidence>
<proteinExistence type="predicted"/>
<protein>
    <submittedName>
        <fullName evidence="4">Membrane integrity-associated transporter subunit PqiC</fullName>
    </submittedName>
</protein>
<dbReference type="Proteomes" id="UP000278855">
    <property type="component" value="Unassembled WGS sequence"/>
</dbReference>
<evidence type="ECO:0000313" key="4">
    <source>
        <dbReference type="EMBL" id="RPA34167.1"/>
    </source>
</evidence>
<evidence type="ECO:0000259" key="2">
    <source>
        <dbReference type="Pfam" id="PF03886"/>
    </source>
</evidence>
<reference evidence="3 5" key="1">
    <citation type="submission" date="2018-11" db="EMBL/GenBank/DDBJ databases">
        <title>Shewanella sp. M2.</title>
        <authorList>
            <person name="Hwang Y.J."/>
            <person name="Hwang C.Y."/>
        </authorList>
    </citation>
    <scope>NUCLEOTIDE SEQUENCE [LARGE SCALE GENOMIC DNA]</scope>
    <source>
        <strain evidence="3 5">M2</strain>
    </source>
</reference>
<dbReference type="PROSITE" id="PS51257">
    <property type="entry name" value="PROKAR_LIPOPROTEIN"/>
    <property type="match status" value="1"/>
</dbReference>